<dbReference type="EMBL" id="QGMY01000002">
    <property type="protein sequence ID" value="PWR73940.1"/>
    <property type="molecule type" value="Genomic_DNA"/>
</dbReference>
<evidence type="ECO:0000256" key="4">
    <source>
        <dbReference type="ARBA" id="ARBA00022840"/>
    </source>
</evidence>
<dbReference type="Pfam" id="PF02769">
    <property type="entry name" value="AIRS_C"/>
    <property type="match status" value="1"/>
</dbReference>
<feature type="domain" description="PurM-like N-terminal" evidence="6">
    <location>
        <begin position="45"/>
        <end position="153"/>
    </location>
</feature>
<dbReference type="GO" id="GO:0004756">
    <property type="term" value="F:selenide, water dikinase activity"/>
    <property type="evidence" value="ECO:0007669"/>
    <property type="project" value="TreeGrafter"/>
</dbReference>
<keyword evidence="9" id="KW-1185">Reference proteome</keyword>
<dbReference type="InterPro" id="IPR016188">
    <property type="entry name" value="PurM-like_N"/>
</dbReference>
<evidence type="ECO:0000313" key="8">
    <source>
        <dbReference type="EMBL" id="PWR73940.1"/>
    </source>
</evidence>
<keyword evidence="1" id="KW-0808">Transferase</keyword>
<dbReference type="GO" id="GO:0016260">
    <property type="term" value="P:selenocysteine biosynthetic process"/>
    <property type="evidence" value="ECO:0007669"/>
    <property type="project" value="TreeGrafter"/>
</dbReference>
<evidence type="ECO:0000313" key="9">
    <source>
        <dbReference type="Proteomes" id="UP000245657"/>
    </source>
</evidence>
<dbReference type="AlphaFoldDB" id="A0A2V2N5R2"/>
<dbReference type="GO" id="GO:0005524">
    <property type="term" value="F:ATP binding"/>
    <property type="evidence" value="ECO:0007669"/>
    <property type="project" value="UniProtKB-KW"/>
</dbReference>
<keyword evidence="2" id="KW-0547">Nucleotide-binding</keyword>
<protein>
    <submittedName>
        <fullName evidence="8">Selenide, water dikinase SelD</fullName>
    </submittedName>
</protein>
<dbReference type="NCBIfam" id="TIGR00476">
    <property type="entry name" value="selD"/>
    <property type="match status" value="1"/>
</dbReference>
<evidence type="ECO:0000256" key="5">
    <source>
        <dbReference type="ARBA" id="ARBA00023266"/>
    </source>
</evidence>
<name>A0A2V2N5R2_9EURY</name>
<dbReference type="RefSeq" id="WP_109967219.1">
    <property type="nucleotide sequence ID" value="NZ_CP176093.1"/>
</dbReference>
<organism evidence="8 9">
    <name type="scientific">Methanospirillum lacunae</name>
    <dbReference type="NCBI Taxonomy" id="668570"/>
    <lineage>
        <taxon>Archaea</taxon>
        <taxon>Methanobacteriati</taxon>
        <taxon>Methanobacteriota</taxon>
        <taxon>Stenosarchaea group</taxon>
        <taxon>Methanomicrobia</taxon>
        <taxon>Methanomicrobiales</taxon>
        <taxon>Methanospirillaceae</taxon>
        <taxon>Methanospirillum</taxon>
    </lineage>
</organism>
<dbReference type="NCBIfam" id="NF010705">
    <property type="entry name" value="PRK14105.1"/>
    <property type="match status" value="1"/>
</dbReference>
<dbReference type="InterPro" id="IPR010918">
    <property type="entry name" value="PurM-like_C_dom"/>
</dbReference>
<dbReference type="PANTHER" id="PTHR10256:SF0">
    <property type="entry name" value="INACTIVE SELENIDE, WATER DIKINASE-LIKE PROTEIN-RELATED"/>
    <property type="match status" value="1"/>
</dbReference>
<dbReference type="CDD" id="cd02195">
    <property type="entry name" value="SelD"/>
    <property type="match status" value="1"/>
</dbReference>
<feature type="domain" description="PurM-like C-terminal" evidence="7">
    <location>
        <begin position="165"/>
        <end position="322"/>
    </location>
</feature>
<dbReference type="PIRSF" id="PIRSF036407">
    <property type="entry name" value="Selenphspht_syn"/>
    <property type="match status" value="1"/>
</dbReference>
<proteinExistence type="predicted"/>
<evidence type="ECO:0000256" key="1">
    <source>
        <dbReference type="ARBA" id="ARBA00022679"/>
    </source>
</evidence>
<dbReference type="GeneID" id="97549279"/>
<evidence type="ECO:0000256" key="2">
    <source>
        <dbReference type="ARBA" id="ARBA00022741"/>
    </source>
</evidence>
<dbReference type="InterPro" id="IPR036921">
    <property type="entry name" value="PurM-like_N_sf"/>
</dbReference>
<comment type="caution">
    <text evidence="8">The sequence shown here is derived from an EMBL/GenBank/DDBJ whole genome shotgun (WGS) entry which is preliminary data.</text>
</comment>
<dbReference type="PANTHER" id="PTHR10256">
    <property type="entry name" value="SELENIDE, WATER DIKINASE"/>
    <property type="match status" value="1"/>
</dbReference>
<dbReference type="Proteomes" id="UP000245657">
    <property type="component" value="Unassembled WGS sequence"/>
</dbReference>
<dbReference type="Gene3D" id="3.30.1330.10">
    <property type="entry name" value="PurM-like, N-terminal domain"/>
    <property type="match status" value="1"/>
</dbReference>
<reference evidence="8 9" key="1">
    <citation type="submission" date="2018-05" db="EMBL/GenBank/DDBJ databases">
        <title>Draft genome of Methanospirillum lacunae Ki8-1.</title>
        <authorList>
            <person name="Dueholm M.S."/>
            <person name="Nielsen P.H."/>
            <person name="Bakmann L.F."/>
            <person name="Otzen D.E."/>
        </authorList>
    </citation>
    <scope>NUCLEOTIDE SEQUENCE [LARGE SCALE GENOMIC DNA]</scope>
    <source>
        <strain evidence="8 9">Ki8-1</strain>
    </source>
</reference>
<dbReference type="SUPFAM" id="SSF55326">
    <property type="entry name" value="PurM N-terminal domain-like"/>
    <property type="match status" value="1"/>
</dbReference>
<dbReference type="GO" id="GO:0005737">
    <property type="term" value="C:cytoplasm"/>
    <property type="evidence" value="ECO:0007669"/>
    <property type="project" value="TreeGrafter"/>
</dbReference>
<evidence type="ECO:0000259" key="7">
    <source>
        <dbReference type="Pfam" id="PF02769"/>
    </source>
</evidence>
<dbReference type="SUPFAM" id="SSF56042">
    <property type="entry name" value="PurM C-terminal domain-like"/>
    <property type="match status" value="1"/>
</dbReference>
<evidence type="ECO:0000259" key="6">
    <source>
        <dbReference type="Pfam" id="PF00586"/>
    </source>
</evidence>
<dbReference type="OrthoDB" id="8251at2157"/>
<evidence type="ECO:0000256" key="3">
    <source>
        <dbReference type="ARBA" id="ARBA00022777"/>
    </source>
</evidence>
<dbReference type="Gene3D" id="3.90.650.10">
    <property type="entry name" value="PurM-like C-terminal domain"/>
    <property type="match status" value="1"/>
</dbReference>
<keyword evidence="4" id="KW-0067">ATP-binding</keyword>
<dbReference type="InterPro" id="IPR004536">
    <property type="entry name" value="SPS/SelD"/>
</dbReference>
<keyword evidence="3 8" id="KW-0418">Kinase</keyword>
<keyword evidence="5" id="KW-0711">Selenium</keyword>
<dbReference type="InterPro" id="IPR036676">
    <property type="entry name" value="PurM-like_C_sf"/>
</dbReference>
<dbReference type="Pfam" id="PF00586">
    <property type="entry name" value="AIRS"/>
    <property type="match status" value="1"/>
</dbReference>
<sequence>MSQKFPALTDMVDLFGCSCKLPENELEKLLEAIGGSYPENVLGPGDDAAIIKINENIVLIKTVDFFTPIVDDPYLQGEIAACNCTNDVFAMGGTVIAGVLAILGLPRGVSVDQSKKLLGGFRDFCDSIKAPLVGGHTIINPWPIIGGAVTGVAHPKEIIYNSGAKPGDVLLLTKPVGIQPIMSASRIYEKNPEEIDSIVDSSDLQESVDIAITCMTTSNQKAAEAVQVTGAHALTDVTGFGLYGHAAKIADNSHVTLNIHTIPSIKNAPILSDFFGFGLEKGISSETAGGLLISIAPDAKNDLIAELSKREIPAYEVGFVTKYHDNPVLLHNPNIQEISSLTE</sequence>
<accession>A0A2V2N5R2</accession>
<gene>
    <name evidence="8" type="ORF">DK846_01885</name>
</gene>